<dbReference type="Proteomes" id="UP000228934">
    <property type="component" value="Unassembled WGS sequence"/>
</dbReference>
<gene>
    <name evidence="1" type="ORF">AB205_0097610</name>
</gene>
<evidence type="ECO:0000313" key="1">
    <source>
        <dbReference type="EMBL" id="PIO23038.1"/>
    </source>
</evidence>
<reference evidence="2" key="1">
    <citation type="journal article" date="2017" name="Nat. Commun.">
        <title>The North American bullfrog draft genome provides insight into hormonal regulation of long noncoding RNA.</title>
        <authorList>
            <person name="Hammond S.A."/>
            <person name="Warren R.L."/>
            <person name="Vandervalk B.P."/>
            <person name="Kucuk E."/>
            <person name="Khan H."/>
            <person name="Gibb E.A."/>
            <person name="Pandoh P."/>
            <person name="Kirk H."/>
            <person name="Zhao Y."/>
            <person name="Jones M."/>
            <person name="Mungall A.J."/>
            <person name="Coope R."/>
            <person name="Pleasance S."/>
            <person name="Moore R.A."/>
            <person name="Holt R.A."/>
            <person name="Round J.M."/>
            <person name="Ohora S."/>
            <person name="Walle B.V."/>
            <person name="Veldhoen N."/>
            <person name="Helbing C.C."/>
            <person name="Birol I."/>
        </authorList>
    </citation>
    <scope>NUCLEOTIDE SEQUENCE [LARGE SCALE GENOMIC DNA]</scope>
</reference>
<keyword evidence="2" id="KW-1185">Reference proteome</keyword>
<dbReference type="AlphaFoldDB" id="A0A2G9R572"/>
<accession>A0A2G9R572</accession>
<sequence>MVLIQPMHTLILSYLCGFKHHMYFSRSPLHCGVLVCAVRCSSLRSPSQLLGQAPWLTPGFVLSHGPSFGYHNLDDLAPEEWIEVHETQRRAYL</sequence>
<dbReference type="EMBL" id="KV974633">
    <property type="protein sequence ID" value="PIO23038.1"/>
    <property type="molecule type" value="Genomic_DNA"/>
</dbReference>
<name>A0A2G9R572_AQUCT</name>
<evidence type="ECO:0000313" key="2">
    <source>
        <dbReference type="Proteomes" id="UP000228934"/>
    </source>
</evidence>
<protein>
    <submittedName>
        <fullName evidence="1">Uncharacterized protein</fullName>
    </submittedName>
</protein>
<organism evidence="1 2">
    <name type="scientific">Aquarana catesbeiana</name>
    <name type="common">American bullfrog</name>
    <name type="synonym">Rana catesbeiana</name>
    <dbReference type="NCBI Taxonomy" id="8400"/>
    <lineage>
        <taxon>Eukaryota</taxon>
        <taxon>Metazoa</taxon>
        <taxon>Chordata</taxon>
        <taxon>Craniata</taxon>
        <taxon>Vertebrata</taxon>
        <taxon>Euteleostomi</taxon>
        <taxon>Amphibia</taxon>
        <taxon>Batrachia</taxon>
        <taxon>Anura</taxon>
        <taxon>Neobatrachia</taxon>
        <taxon>Ranoidea</taxon>
        <taxon>Ranidae</taxon>
        <taxon>Aquarana</taxon>
    </lineage>
</organism>
<proteinExistence type="predicted"/>